<evidence type="ECO:0000256" key="1">
    <source>
        <dbReference type="ARBA" id="ARBA00010062"/>
    </source>
</evidence>
<dbReference type="RefSeq" id="WP_202999418.1">
    <property type="nucleotide sequence ID" value="NZ_JADWYU010000085.1"/>
</dbReference>
<dbReference type="Proteomes" id="UP000604475">
    <property type="component" value="Unassembled WGS sequence"/>
</dbReference>
<dbReference type="Pfam" id="PF13458">
    <property type="entry name" value="Peripla_BP_6"/>
    <property type="match status" value="1"/>
</dbReference>
<dbReference type="PANTHER" id="PTHR47235:SF1">
    <property type="entry name" value="BLR6548 PROTEIN"/>
    <property type="match status" value="1"/>
</dbReference>
<gene>
    <name evidence="4" type="ORF">I7412_23350</name>
</gene>
<dbReference type="AlphaFoldDB" id="A0A937RDC4"/>
<dbReference type="InterPro" id="IPR028082">
    <property type="entry name" value="Peripla_BP_I"/>
</dbReference>
<evidence type="ECO:0000259" key="3">
    <source>
        <dbReference type="Pfam" id="PF13458"/>
    </source>
</evidence>
<protein>
    <submittedName>
        <fullName evidence="4">ABC transporter substrate-binding protein</fullName>
    </submittedName>
</protein>
<dbReference type="SUPFAM" id="SSF53822">
    <property type="entry name" value="Periplasmic binding protein-like I"/>
    <property type="match status" value="1"/>
</dbReference>
<dbReference type="InterPro" id="IPR028081">
    <property type="entry name" value="Leu-bd"/>
</dbReference>
<accession>A0A937RDC4</accession>
<dbReference type="EMBL" id="JAEACQ010000242">
    <property type="protein sequence ID" value="MBL7630051.1"/>
    <property type="molecule type" value="Genomic_DNA"/>
</dbReference>
<feature type="domain" description="Leucine-binding protein" evidence="3">
    <location>
        <begin position="30"/>
        <end position="390"/>
    </location>
</feature>
<organism evidence="4 5">
    <name type="scientific">Frankia nepalensis</name>
    <dbReference type="NCBI Taxonomy" id="1836974"/>
    <lineage>
        <taxon>Bacteria</taxon>
        <taxon>Bacillati</taxon>
        <taxon>Actinomycetota</taxon>
        <taxon>Actinomycetes</taxon>
        <taxon>Frankiales</taxon>
        <taxon>Frankiaceae</taxon>
        <taxon>Frankia</taxon>
    </lineage>
</organism>
<evidence type="ECO:0000256" key="2">
    <source>
        <dbReference type="ARBA" id="ARBA00022729"/>
    </source>
</evidence>
<evidence type="ECO:0000313" key="5">
    <source>
        <dbReference type="Proteomes" id="UP000604475"/>
    </source>
</evidence>
<keyword evidence="2" id="KW-0732">Signal</keyword>
<evidence type="ECO:0000313" key="4">
    <source>
        <dbReference type="EMBL" id="MBL7630051.1"/>
    </source>
</evidence>
<dbReference type="Gene3D" id="3.40.50.2300">
    <property type="match status" value="2"/>
</dbReference>
<dbReference type="PANTHER" id="PTHR47235">
    <property type="entry name" value="BLR6548 PROTEIN"/>
    <property type="match status" value="1"/>
</dbReference>
<keyword evidence="5" id="KW-1185">Reference proteome</keyword>
<sequence>MAGLVALAVVAAACGSSGGSDGPRGVTDTSITIGGIAALTSASGGYPGADIGAKARFERANREGGINGRTISYIGVSDDQEAGDTNLQLVHKAVQRDKVFAIVPMLGAGFLPASSDYLNAQKVPSVGWGFMPGQCSGDKAGFAFGYNGCIQPPGATVVNTSLAKPIIDRLGAGTTVAIVSDDSANSTDGLKTVRAAFLAAGAKVVYAKANVPTTEKVDYTPFVQAVMTSDDGAPPGLVVFNSLFANTVGISAGLHTAGYKGALLNYITYSPGLLEGSADITAALQGSYVSTQFLPTEFGGDAITQLTDDIKAVDPNAKLTLGAIQSYWMADVFVQMLQAAGRDLTPERFDEVVNGSFTYQPTASQPGIGPISFPAGHGEPAPCSALVQIEGTSYQPVSPMTCTGNVPIASVPR</sequence>
<comment type="similarity">
    <text evidence="1">Belongs to the leucine-binding protein family.</text>
</comment>
<proteinExistence type="inferred from homology"/>
<comment type="caution">
    <text evidence="4">The sequence shown here is derived from an EMBL/GenBank/DDBJ whole genome shotgun (WGS) entry which is preliminary data.</text>
</comment>
<name>A0A937RDC4_9ACTN</name>
<reference evidence="4" key="1">
    <citation type="submission" date="2020-12" db="EMBL/GenBank/DDBJ databases">
        <title>Genomic characterization of non-nitrogen-fixing Frankia strains.</title>
        <authorList>
            <person name="Carlos-Shanley C."/>
            <person name="Guerra T."/>
            <person name="Hahn D."/>
        </authorList>
    </citation>
    <scope>NUCLEOTIDE SEQUENCE</scope>
    <source>
        <strain evidence="4">CN6</strain>
    </source>
</reference>